<reference evidence="1" key="1">
    <citation type="submission" date="2021-02" db="EMBL/GenBank/DDBJ databases">
        <authorList>
            <consortium name="DOE Joint Genome Institute"/>
            <person name="Ahrendt S."/>
            <person name="Looney B.P."/>
            <person name="Miyauchi S."/>
            <person name="Morin E."/>
            <person name="Drula E."/>
            <person name="Courty P.E."/>
            <person name="Chicoki N."/>
            <person name="Fauchery L."/>
            <person name="Kohler A."/>
            <person name="Kuo A."/>
            <person name="Labutti K."/>
            <person name="Pangilinan J."/>
            <person name="Lipzen A."/>
            <person name="Riley R."/>
            <person name="Andreopoulos W."/>
            <person name="He G."/>
            <person name="Johnson J."/>
            <person name="Barry K.W."/>
            <person name="Grigoriev I.V."/>
            <person name="Nagy L."/>
            <person name="Hibbett D."/>
            <person name="Henrissat B."/>
            <person name="Matheny P.B."/>
            <person name="Labbe J."/>
            <person name="Martin F."/>
        </authorList>
    </citation>
    <scope>NUCLEOTIDE SEQUENCE</scope>
    <source>
        <strain evidence="1">EC-137</strain>
    </source>
</reference>
<gene>
    <name evidence="1" type="ORF">K488DRAFT_73201</name>
</gene>
<evidence type="ECO:0000313" key="2">
    <source>
        <dbReference type="Proteomes" id="UP000814128"/>
    </source>
</evidence>
<dbReference type="EMBL" id="MU273695">
    <property type="protein sequence ID" value="KAI0029145.1"/>
    <property type="molecule type" value="Genomic_DNA"/>
</dbReference>
<organism evidence="1 2">
    <name type="scientific">Vararia minispora EC-137</name>
    <dbReference type="NCBI Taxonomy" id="1314806"/>
    <lineage>
        <taxon>Eukaryota</taxon>
        <taxon>Fungi</taxon>
        <taxon>Dikarya</taxon>
        <taxon>Basidiomycota</taxon>
        <taxon>Agaricomycotina</taxon>
        <taxon>Agaricomycetes</taxon>
        <taxon>Russulales</taxon>
        <taxon>Lachnocladiaceae</taxon>
        <taxon>Vararia</taxon>
    </lineage>
</organism>
<name>A0ACB8QBU4_9AGAM</name>
<dbReference type="Proteomes" id="UP000814128">
    <property type="component" value="Unassembled WGS sequence"/>
</dbReference>
<sequence length="297" mass="33609">MVRFTSKPVVLRNAAADISTLLLKILSEVERVDECEEALFAGAWNELRAVVRKRRWLSSVRLLAVRRPPSVIAESSLSGYGALLMLHQEVNDPKYIDDIISELTDKAKVLDEWYKQQDIRTFSPTEQVISYVVTFASELEHYVDPASQNTNGLANNAIEGTEKLTVVHTEHRRSSAAADPPRQAPDKKSPATQPVARQQSTPVAAAWDSLDTSAIRLALADVRERVIVWANEQSKLQKTCETMRNEVVRSLMRIVEDRDHRTRDTQLALFRRIHKIKSSRPHMTAFVASLKEAAYMH</sequence>
<proteinExistence type="predicted"/>
<comment type="caution">
    <text evidence="1">The sequence shown here is derived from an EMBL/GenBank/DDBJ whole genome shotgun (WGS) entry which is preliminary data.</text>
</comment>
<accession>A0ACB8QBU4</accession>
<evidence type="ECO:0000313" key="1">
    <source>
        <dbReference type="EMBL" id="KAI0029145.1"/>
    </source>
</evidence>
<keyword evidence="2" id="KW-1185">Reference proteome</keyword>
<protein>
    <submittedName>
        <fullName evidence="1">Uncharacterized protein</fullName>
    </submittedName>
</protein>
<reference evidence="1" key="2">
    <citation type="journal article" date="2022" name="New Phytol.">
        <title>Evolutionary transition to the ectomycorrhizal habit in the genomes of a hyperdiverse lineage of mushroom-forming fungi.</title>
        <authorList>
            <person name="Looney B."/>
            <person name="Miyauchi S."/>
            <person name="Morin E."/>
            <person name="Drula E."/>
            <person name="Courty P.E."/>
            <person name="Kohler A."/>
            <person name="Kuo A."/>
            <person name="LaButti K."/>
            <person name="Pangilinan J."/>
            <person name="Lipzen A."/>
            <person name="Riley R."/>
            <person name="Andreopoulos W."/>
            <person name="He G."/>
            <person name="Johnson J."/>
            <person name="Nolan M."/>
            <person name="Tritt A."/>
            <person name="Barry K.W."/>
            <person name="Grigoriev I.V."/>
            <person name="Nagy L.G."/>
            <person name="Hibbett D."/>
            <person name="Henrissat B."/>
            <person name="Matheny P.B."/>
            <person name="Labbe J."/>
            <person name="Martin F.M."/>
        </authorList>
    </citation>
    <scope>NUCLEOTIDE SEQUENCE</scope>
    <source>
        <strain evidence="1">EC-137</strain>
    </source>
</reference>